<evidence type="ECO:0000313" key="1">
    <source>
        <dbReference type="EMBL" id="MBW9066099.1"/>
    </source>
</evidence>
<evidence type="ECO:0000313" key="2">
    <source>
        <dbReference type="Proteomes" id="UP000757604"/>
    </source>
</evidence>
<evidence type="ECO:0008006" key="3">
    <source>
        <dbReference type="Google" id="ProtNLM"/>
    </source>
</evidence>
<dbReference type="Proteomes" id="UP000757604">
    <property type="component" value="Unassembled WGS sequence"/>
</dbReference>
<proteinExistence type="predicted"/>
<sequence>MNLVGPARFKINYTPNEKKILCERGTNKFSGLTSSKQPKLYIFSRDNKPIYVGATVRPMGERLRVGWQAQGEGGYHGYGFRLEGDAVDLDVWVDTDPVRERAEGKRSGSDIETIEAEVVYLLRHRNGQWPAFQTEIHFYQSDPDHHREAEKVMAHYGL</sequence>
<protein>
    <recommendedName>
        <fullName evidence="3">GIY-YIG nuclease family protein</fullName>
    </recommendedName>
</protein>
<dbReference type="EMBL" id="JAEUAO010000007">
    <property type="protein sequence ID" value="MBW9066099.1"/>
    <property type="molecule type" value="Genomic_DNA"/>
</dbReference>
<keyword evidence="2" id="KW-1185">Reference proteome</keyword>
<gene>
    <name evidence="1" type="ORF">JNB71_22585</name>
</gene>
<reference evidence="1 2" key="1">
    <citation type="journal article" date="2021" name="MBio">
        <title>Poor Competitiveness of Bradyrhizobium in Pigeon Pea Root Colonization in Indian Soils.</title>
        <authorList>
            <person name="Chalasani D."/>
            <person name="Basu A."/>
            <person name="Pullabhotla S.V.S.R.N."/>
            <person name="Jorrin B."/>
            <person name="Neal A.L."/>
            <person name="Poole P.S."/>
            <person name="Podile A.R."/>
            <person name="Tkacz A."/>
        </authorList>
    </citation>
    <scope>NUCLEOTIDE SEQUENCE [LARGE SCALE GENOMIC DNA]</scope>
    <source>
        <strain evidence="1 2">HU44</strain>
    </source>
</reference>
<accession>A0ABS7HFN1</accession>
<dbReference type="RefSeq" id="WP_220374032.1">
    <property type="nucleotide sequence ID" value="NZ_JAEUAO010000007.1"/>
</dbReference>
<comment type="caution">
    <text evidence="1">The sequence shown here is derived from an EMBL/GenBank/DDBJ whole genome shotgun (WGS) entry which is preliminary data.</text>
</comment>
<name>A0ABS7HFN1_9HYPH</name>
<organism evidence="1 2">
    <name type="scientific">Rhizobium herbae</name>
    <dbReference type="NCBI Taxonomy" id="508661"/>
    <lineage>
        <taxon>Bacteria</taxon>
        <taxon>Pseudomonadati</taxon>
        <taxon>Pseudomonadota</taxon>
        <taxon>Alphaproteobacteria</taxon>
        <taxon>Hyphomicrobiales</taxon>
        <taxon>Rhizobiaceae</taxon>
        <taxon>Rhizobium/Agrobacterium group</taxon>
        <taxon>Rhizobium</taxon>
    </lineage>
</organism>